<dbReference type="InterPro" id="IPR022572">
    <property type="entry name" value="DNA_rep/recomb_RecO_N"/>
</dbReference>
<comment type="similarity">
    <text evidence="1 7">Belongs to the RecO family.</text>
</comment>
<keyword evidence="10" id="KW-1185">Reference proteome</keyword>
<name>A0ABT6NDC3_9FIRM</name>
<evidence type="ECO:0000256" key="4">
    <source>
        <dbReference type="ARBA" id="ARBA00023172"/>
    </source>
</evidence>
<dbReference type="SUPFAM" id="SSF50249">
    <property type="entry name" value="Nucleic acid-binding proteins"/>
    <property type="match status" value="1"/>
</dbReference>
<dbReference type="SUPFAM" id="SSF57863">
    <property type="entry name" value="ArfGap/RecO-like zinc finger"/>
    <property type="match status" value="1"/>
</dbReference>
<evidence type="ECO:0000313" key="10">
    <source>
        <dbReference type="Proteomes" id="UP001158045"/>
    </source>
</evidence>
<keyword evidence="5 7" id="KW-0234">DNA repair</keyword>
<dbReference type="RefSeq" id="WP_281094257.1">
    <property type="nucleotide sequence ID" value="NZ_JARYZI010000005.1"/>
</dbReference>
<evidence type="ECO:0000256" key="5">
    <source>
        <dbReference type="ARBA" id="ARBA00023204"/>
    </source>
</evidence>
<comment type="function">
    <text evidence="7">Involved in DNA repair and RecF pathway recombination.</text>
</comment>
<dbReference type="InterPro" id="IPR003717">
    <property type="entry name" value="RecO"/>
</dbReference>
<feature type="domain" description="DNA replication/recombination mediator RecO N-terminal" evidence="8">
    <location>
        <begin position="1"/>
        <end position="77"/>
    </location>
</feature>
<evidence type="ECO:0000259" key="8">
    <source>
        <dbReference type="Pfam" id="PF11967"/>
    </source>
</evidence>
<keyword evidence="4 7" id="KW-0233">DNA recombination</keyword>
<dbReference type="NCBIfam" id="TIGR00613">
    <property type="entry name" value="reco"/>
    <property type="match status" value="1"/>
</dbReference>
<gene>
    <name evidence="7 9" type="primary">recO</name>
    <name evidence="9" type="ORF">QE109_09670</name>
</gene>
<evidence type="ECO:0000313" key="9">
    <source>
        <dbReference type="EMBL" id="MDH8678414.1"/>
    </source>
</evidence>
<dbReference type="InterPro" id="IPR012340">
    <property type="entry name" value="NA-bd_OB-fold"/>
</dbReference>
<dbReference type="EMBL" id="JARYZI010000005">
    <property type="protein sequence ID" value="MDH8678414.1"/>
    <property type="molecule type" value="Genomic_DNA"/>
</dbReference>
<accession>A0ABT6NDC3</accession>
<dbReference type="Pfam" id="PF02565">
    <property type="entry name" value="RecO_C"/>
    <property type="match status" value="1"/>
</dbReference>
<evidence type="ECO:0000256" key="6">
    <source>
        <dbReference type="ARBA" id="ARBA00033409"/>
    </source>
</evidence>
<comment type="caution">
    <text evidence="9">The sequence shown here is derived from an EMBL/GenBank/DDBJ whole genome shotgun (WGS) entry which is preliminary data.</text>
</comment>
<organism evidence="9 10">
    <name type="scientific">Fusibacter bizertensis</name>
    <dbReference type="NCBI Taxonomy" id="1488331"/>
    <lineage>
        <taxon>Bacteria</taxon>
        <taxon>Bacillati</taxon>
        <taxon>Bacillota</taxon>
        <taxon>Clostridia</taxon>
        <taxon>Eubacteriales</taxon>
        <taxon>Eubacteriales Family XII. Incertae Sedis</taxon>
        <taxon>Fusibacter</taxon>
    </lineage>
</organism>
<dbReference type="PANTHER" id="PTHR33991:SF1">
    <property type="entry name" value="DNA REPAIR PROTEIN RECO"/>
    <property type="match status" value="1"/>
</dbReference>
<dbReference type="Pfam" id="PF11967">
    <property type="entry name" value="RecO_N"/>
    <property type="match status" value="1"/>
</dbReference>
<dbReference type="Gene3D" id="6.20.220.20">
    <property type="entry name" value="Recombination protein O, zinc-binding domain"/>
    <property type="match status" value="1"/>
</dbReference>
<dbReference type="InterPro" id="IPR042242">
    <property type="entry name" value="RecO_C"/>
</dbReference>
<keyword evidence="3 7" id="KW-0227">DNA damage</keyword>
<evidence type="ECO:0000256" key="3">
    <source>
        <dbReference type="ARBA" id="ARBA00022763"/>
    </source>
</evidence>
<evidence type="ECO:0000256" key="2">
    <source>
        <dbReference type="ARBA" id="ARBA00021310"/>
    </source>
</evidence>
<dbReference type="Gene3D" id="1.20.1440.120">
    <property type="entry name" value="Recombination protein O, C-terminal domain"/>
    <property type="match status" value="1"/>
</dbReference>
<dbReference type="HAMAP" id="MF_00201">
    <property type="entry name" value="RecO"/>
    <property type="match status" value="1"/>
</dbReference>
<dbReference type="Gene3D" id="2.40.50.140">
    <property type="entry name" value="Nucleic acid-binding proteins"/>
    <property type="match status" value="1"/>
</dbReference>
<evidence type="ECO:0000256" key="7">
    <source>
        <dbReference type="HAMAP-Rule" id="MF_00201"/>
    </source>
</evidence>
<dbReference type="Proteomes" id="UP001158045">
    <property type="component" value="Unassembled WGS sequence"/>
</dbReference>
<dbReference type="InterPro" id="IPR037278">
    <property type="entry name" value="ARFGAP/RecO"/>
</dbReference>
<protein>
    <recommendedName>
        <fullName evidence="2 7">DNA repair protein RecO</fullName>
    </recommendedName>
    <alternativeName>
        <fullName evidence="6 7">Recombination protein O</fullName>
    </alternativeName>
</protein>
<sequence length="255" mass="29096">MYLETDALVIKTTKTLNNDLFLTLYSRKAGKIEVVANGAKSSKSQLSACSKPFVYGHFTLNTHNKVTKVISCEIIDSHYRIADQLETLAYGNYFIELCNLATMPNIIDLKHFQLIVEIISLLSNSAKTVGTEQQLDYELLKLAYLIKLSVITGHQANLQYVCTNCASQDQVMYFSVQAGGLICKSCEATQYRGVKLNETYLKLIHYLTLKDVRVIIKTKIHKNYVFHLNQIYEDYILFHNNITEIRSKSFLKSIE</sequence>
<dbReference type="PANTHER" id="PTHR33991">
    <property type="entry name" value="DNA REPAIR PROTEIN RECO"/>
    <property type="match status" value="1"/>
</dbReference>
<evidence type="ECO:0000256" key="1">
    <source>
        <dbReference type="ARBA" id="ARBA00007452"/>
    </source>
</evidence>
<proteinExistence type="inferred from homology"/>
<reference evidence="9 10" key="1">
    <citation type="submission" date="2023-04" db="EMBL/GenBank/DDBJ databases">
        <title>Fusibacter bizertensis strain WBS, isolated from littoral bottom sediments of the Arctic seas - biochemical and genomic analysis.</title>
        <authorList>
            <person name="Brioukhanov A.L."/>
        </authorList>
    </citation>
    <scope>NUCLEOTIDE SEQUENCE [LARGE SCALE GENOMIC DNA]</scope>
    <source>
        <strain evidence="9 10">WBS</strain>
    </source>
</reference>